<dbReference type="OrthoDB" id="9814088at2"/>
<feature type="non-terminal residue" evidence="4">
    <location>
        <position position="1"/>
    </location>
</feature>
<dbReference type="InterPro" id="IPR029063">
    <property type="entry name" value="SAM-dependent_MTases_sf"/>
</dbReference>
<evidence type="ECO:0000256" key="2">
    <source>
        <dbReference type="ARBA" id="ARBA00022747"/>
    </source>
</evidence>
<dbReference type="GO" id="GO:0003676">
    <property type="term" value="F:nucleic acid binding"/>
    <property type="evidence" value="ECO:0007669"/>
    <property type="project" value="InterPro"/>
</dbReference>
<dbReference type="InterPro" id="IPR002052">
    <property type="entry name" value="DNA_methylase_N6_adenine_CS"/>
</dbReference>
<evidence type="ECO:0000313" key="4">
    <source>
        <dbReference type="EMBL" id="RRH84085.1"/>
    </source>
</evidence>
<dbReference type="GO" id="GO:0009007">
    <property type="term" value="F:site-specific DNA-methyltransferase (adenine-specific) activity"/>
    <property type="evidence" value="ECO:0007669"/>
    <property type="project" value="UniProtKB-EC"/>
</dbReference>
<dbReference type="GO" id="GO:0006304">
    <property type="term" value="P:DNA modification"/>
    <property type="evidence" value="ECO:0007669"/>
    <property type="project" value="InterPro"/>
</dbReference>
<comment type="caution">
    <text evidence="4">The sequence shown here is derived from an EMBL/GenBank/DDBJ whole genome shotgun (WGS) entry which is preliminary data.</text>
</comment>
<keyword evidence="2" id="KW-0680">Restriction system</keyword>
<dbReference type="InterPro" id="IPR052933">
    <property type="entry name" value="DNA_Protect_Modify"/>
</dbReference>
<comment type="similarity">
    <text evidence="1">Belongs to the N(4)/N(6)-methyltransferase family.</text>
</comment>
<evidence type="ECO:0000259" key="3">
    <source>
        <dbReference type="Pfam" id="PF02384"/>
    </source>
</evidence>
<dbReference type="Pfam" id="PF02384">
    <property type="entry name" value="N6_Mtase"/>
    <property type="match status" value="1"/>
</dbReference>
<keyword evidence="5" id="KW-1185">Reference proteome</keyword>
<dbReference type="Gene3D" id="3.40.50.150">
    <property type="entry name" value="Vaccinia Virus protein VP39"/>
    <property type="match status" value="1"/>
</dbReference>
<dbReference type="PANTHER" id="PTHR41313">
    <property type="entry name" value="ADENINE-SPECIFIC METHYLTRANSFERASE"/>
    <property type="match status" value="1"/>
</dbReference>
<dbReference type="EMBL" id="RQXT01000192">
    <property type="protein sequence ID" value="RRH84085.1"/>
    <property type="molecule type" value="Genomic_DNA"/>
</dbReference>
<dbReference type="PRINTS" id="PR00507">
    <property type="entry name" value="N12N6MTFRASE"/>
</dbReference>
<name>A0A3P3ECH8_9HYPH</name>
<dbReference type="CDD" id="cd02440">
    <property type="entry name" value="AdoMet_MTases"/>
    <property type="match status" value="1"/>
</dbReference>
<accession>A0A3P3ECH8</accession>
<protein>
    <submittedName>
        <fullName evidence="4">Lactate dehydrogenase</fullName>
    </submittedName>
</protein>
<dbReference type="PROSITE" id="PS00092">
    <property type="entry name" value="N6_MTASE"/>
    <property type="match status" value="1"/>
</dbReference>
<dbReference type="RefSeq" id="WP_148101193.1">
    <property type="nucleotide sequence ID" value="NZ_RQXT01000192.1"/>
</dbReference>
<organism evidence="4 5">
    <name type="scientific">Mesorhizobium tamadayense</name>
    <dbReference type="NCBI Taxonomy" id="425306"/>
    <lineage>
        <taxon>Bacteria</taxon>
        <taxon>Pseudomonadati</taxon>
        <taxon>Pseudomonadota</taxon>
        <taxon>Alphaproteobacteria</taxon>
        <taxon>Hyphomicrobiales</taxon>
        <taxon>Phyllobacteriaceae</taxon>
        <taxon>Mesorhizobium</taxon>
    </lineage>
</organism>
<dbReference type="GO" id="GO:0032259">
    <property type="term" value="P:methylation"/>
    <property type="evidence" value="ECO:0007669"/>
    <property type="project" value="InterPro"/>
</dbReference>
<dbReference type="PANTHER" id="PTHR41313:SF1">
    <property type="entry name" value="DNA METHYLASE ADENINE-SPECIFIC DOMAIN-CONTAINING PROTEIN"/>
    <property type="match status" value="1"/>
</dbReference>
<evidence type="ECO:0000256" key="1">
    <source>
        <dbReference type="ARBA" id="ARBA00006594"/>
    </source>
</evidence>
<dbReference type="InterPro" id="IPR003356">
    <property type="entry name" value="DNA_methylase_A-5"/>
</dbReference>
<sequence length="256" mass="27879">GGRVLEPGIGTGLFPALMPTALRDLSHVTGIELDPVTARIARLLQPQARIVAGDFAYTTLPANFDLAIGNPPFSDRTVRSDRAYRSMGLRLHDYFIARSVDLLKPGALAAFVTSSGTLDKADSTAREHIAKAADLIAAIRLPEGSFRTDAGTDVVVDILFFRKRKLTEPEGDLSWLDIEDVRQATQDEGAIRVNRWFARHPDFVLGTHATTPGPFGETYTCLPRQGVDLEHALSDAISLLREAIYDGEPEGIDLDA</sequence>
<proteinExistence type="inferred from homology"/>
<dbReference type="AlphaFoldDB" id="A0A3P3ECH8"/>
<dbReference type="SUPFAM" id="SSF53335">
    <property type="entry name" value="S-adenosyl-L-methionine-dependent methyltransferases"/>
    <property type="match status" value="1"/>
</dbReference>
<dbReference type="Proteomes" id="UP000273786">
    <property type="component" value="Unassembled WGS sequence"/>
</dbReference>
<gene>
    <name evidence="4" type="ORF">EH240_37185</name>
</gene>
<feature type="domain" description="DNA methylase adenine-specific" evidence="3">
    <location>
        <begin position="61"/>
        <end position="173"/>
    </location>
</feature>
<reference evidence="4 5" key="1">
    <citation type="submission" date="2018-11" db="EMBL/GenBank/DDBJ databases">
        <title>the genome of Mesorhizobium tamadayense DSM 28320.</title>
        <authorList>
            <person name="Gao J."/>
        </authorList>
    </citation>
    <scope>NUCLEOTIDE SEQUENCE [LARGE SCALE GENOMIC DNA]</scope>
    <source>
        <strain evidence="4 5">DSM 28320</strain>
    </source>
</reference>
<feature type="non-terminal residue" evidence="4">
    <location>
        <position position="256"/>
    </location>
</feature>
<evidence type="ECO:0000313" key="5">
    <source>
        <dbReference type="Proteomes" id="UP000273786"/>
    </source>
</evidence>